<dbReference type="InterPro" id="IPR036249">
    <property type="entry name" value="Thioredoxin-like_sf"/>
</dbReference>
<evidence type="ECO:0000313" key="3">
    <source>
        <dbReference type="EMBL" id="MBI5169425.1"/>
    </source>
</evidence>
<accession>A0A933SD03</accession>
<evidence type="ECO:0000259" key="2">
    <source>
        <dbReference type="Pfam" id="PF00578"/>
    </source>
</evidence>
<dbReference type="Gene3D" id="3.40.30.10">
    <property type="entry name" value="Glutaredoxin"/>
    <property type="match status" value="1"/>
</dbReference>
<dbReference type="Proteomes" id="UP000696931">
    <property type="component" value="Unassembled WGS sequence"/>
</dbReference>
<dbReference type="GO" id="GO:0016491">
    <property type="term" value="F:oxidoreductase activity"/>
    <property type="evidence" value="ECO:0007669"/>
    <property type="project" value="InterPro"/>
</dbReference>
<keyword evidence="1" id="KW-0732">Signal</keyword>
<name>A0A933SD03_UNCEI</name>
<dbReference type="Pfam" id="PF00578">
    <property type="entry name" value="AhpC-TSA"/>
    <property type="match status" value="1"/>
</dbReference>
<proteinExistence type="predicted"/>
<comment type="caution">
    <text evidence="3">The sequence shown here is derived from an EMBL/GenBank/DDBJ whole genome shotgun (WGS) entry which is preliminary data.</text>
</comment>
<dbReference type="SUPFAM" id="SSF52833">
    <property type="entry name" value="Thioredoxin-like"/>
    <property type="match status" value="1"/>
</dbReference>
<evidence type="ECO:0000313" key="4">
    <source>
        <dbReference type="Proteomes" id="UP000696931"/>
    </source>
</evidence>
<feature type="domain" description="Alkyl hydroperoxide reductase subunit C/ Thiol specific antioxidant" evidence="2">
    <location>
        <begin position="54"/>
        <end position="171"/>
    </location>
</feature>
<sequence>MTTRLICASLLTLSLGAGPVLAAGWNSPPPRPEAQATLPLVPLGTSGEYAWIEVGSSAPDFSYEALEGGSNRLHDLRAQGPVLIVIGATNEQLASLQREREELLGMGVVPVAVVDARARAVRRQIGKLGLTYPVIADTRRLIAAQFNALEPHSRAAMPAWFVVDRQGRVRDLNRFEWPARDWSAIASSALGLPREGESRPASAR</sequence>
<protein>
    <submittedName>
        <fullName evidence="3">TlpA family protein disulfide reductase</fullName>
    </submittedName>
</protein>
<evidence type="ECO:0000256" key="1">
    <source>
        <dbReference type="SAM" id="SignalP"/>
    </source>
</evidence>
<dbReference type="GO" id="GO:0016209">
    <property type="term" value="F:antioxidant activity"/>
    <property type="evidence" value="ECO:0007669"/>
    <property type="project" value="InterPro"/>
</dbReference>
<reference evidence="3" key="1">
    <citation type="submission" date="2020-07" db="EMBL/GenBank/DDBJ databases">
        <title>Huge and variable diversity of episymbiotic CPR bacteria and DPANN archaea in groundwater ecosystems.</title>
        <authorList>
            <person name="He C.Y."/>
            <person name="Keren R."/>
            <person name="Whittaker M."/>
            <person name="Farag I.F."/>
            <person name="Doudna J."/>
            <person name="Cate J.H.D."/>
            <person name="Banfield J.F."/>
        </authorList>
    </citation>
    <scope>NUCLEOTIDE SEQUENCE</scope>
    <source>
        <strain evidence="3">NC_groundwater_1813_Pr3_B-0.1um_71_17</strain>
    </source>
</reference>
<dbReference type="EMBL" id="JACRIW010000052">
    <property type="protein sequence ID" value="MBI5169425.1"/>
    <property type="molecule type" value="Genomic_DNA"/>
</dbReference>
<feature type="chain" id="PRO_5037276879" evidence="1">
    <location>
        <begin position="23"/>
        <end position="204"/>
    </location>
</feature>
<gene>
    <name evidence="3" type="ORF">HZA61_08060</name>
</gene>
<feature type="signal peptide" evidence="1">
    <location>
        <begin position="1"/>
        <end position="22"/>
    </location>
</feature>
<dbReference type="CDD" id="cd02966">
    <property type="entry name" value="TlpA_like_family"/>
    <property type="match status" value="1"/>
</dbReference>
<dbReference type="AlphaFoldDB" id="A0A933SD03"/>
<dbReference type="InterPro" id="IPR000866">
    <property type="entry name" value="AhpC/TSA"/>
</dbReference>
<organism evidence="3 4">
    <name type="scientific">Eiseniibacteriota bacterium</name>
    <dbReference type="NCBI Taxonomy" id="2212470"/>
    <lineage>
        <taxon>Bacteria</taxon>
        <taxon>Candidatus Eiseniibacteriota</taxon>
    </lineage>
</organism>